<keyword evidence="6" id="KW-1133">Transmembrane helix</keyword>
<evidence type="ECO:0000313" key="9">
    <source>
        <dbReference type="EMBL" id="QQL44407.1"/>
    </source>
</evidence>
<evidence type="ECO:0000313" key="10">
    <source>
        <dbReference type="Proteomes" id="UP000475117"/>
    </source>
</evidence>
<comment type="subcellular location">
    <subcellularLocation>
        <location evidence="1">Cell membrane</location>
        <topology evidence="1">Multi-pass membrane protein</topology>
    </subcellularLocation>
</comment>
<accession>A0A6B3L7I7</accession>
<dbReference type="AlphaFoldDB" id="A0A6B3L7I7"/>
<evidence type="ECO:0000256" key="5">
    <source>
        <dbReference type="ARBA" id="ARBA00022692"/>
    </source>
</evidence>
<dbReference type="Pfam" id="PF13231">
    <property type="entry name" value="PMT_2"/>
    <property type="match status" value="1"/>
</dbReference>
<evidence type="ECO:0000256" key="6">
    <source>
        <dbReference type="ARBA" id="ARBA00022989"/>
    </source>
</evidence>
<dbReference type="EMBL" id="CP066776">
    <property type="protein sequence ID" value="QQL44407.1"/>
    <property type="molecule type" value="Genomic_DNA"/>
</dbReference>
<keyword evidence="10" id="KW-1185">Reference proteome</keyword>
<reference evidence="9 10" key="1">
    <citation type="submission" date="2020-12" db="EMBL/GenBank/DDBJ databases">
        <title>Sulforoseuscoccus oceanibium gen. nov., sp. nov., a representative of the phylum Verrucomicrobia with special cytoplasmic membrane, and proposal of Sulforoseuscoccusaceae fam. nov.</title>
        <authorList>
            <person name="Xi F."/>
        </authorList>
    </citation>
    <scope>NUCLEOTIDE SEQUENCE [LARGE SCALE GENOMIC DNA]</scope>
    <source>
        <strain evidence="9 10">T37</strain>
    </source>
</reference>
<dbReference type="KEGG" id="soa:G3M56_010995"/>
<evidence type="ECO:0000256" key="1">
    <source>
        <dbReference type="ARBA" id="ARBA00004651"/>
    </source>
</evidence>
<dbReference type="GO" id="GO:0009103">
    <property type="term" value="P:lipopolysaccharide biosynthetic process"/>
    <property type="evidence" value="ECO:0007669"/>
    <property type="project" value="UniProtKB-ARBA"/>
</dbReference>
<dbReference type="PANTHER" id="PTHR33908">
    <property type="entry name" value="MANNOSYLTRANSFERASE YKCB-RELATED"/>
    <property type="match status" value="1"/>
</dbReference>
<dbReference type="GO" id="GO:0005886">
    <property type="term" value="C:plasma membrane"/>
    <property type="evidence" value="ECO:0007669"/>
    <property type="project" value="UniProtKB-SubCell"/>
</dbReference>
<sequence length="638" mass="70989">MSALTKFRIASLVALIFFGAWLIFGPDPVEAGIAAAEAAGKKVKVEHYIASGLWQGALIGGGIALLALVASPWLCRPAQPINDSKPSLPRSQKRFTIAVGVLTIAITAATNYQRLSQSLWDDEAKAMRMFIVGKLYQHSKTNEWKFKEATWSDTFFNYRLPNNHILFSAAAKLSHSGHNVKPTEPDAMYFSEWRLRLPSFLAGLGSIALVGALLTTLGFQRAAVFAMPLTALHPWFLRYLVEARGYAMVIFFTLLATLFLVRALQCGRWRWWLAFSAATFCLLWTYPVALYTAVTLFGTGALVLWFSPRFRGTRLAMTGRLVSAGLLMSAFIIFVMSPTLPQLQNYLAEDRDLQTLNPRLTADSISLFFTGTHWRLWDSGNPLSVALKDDINDSLAAFLVVAIPVALALLAGIVRLALKRTHAWLLLPVFLIPPAAFLAQAAVQQTAFYPWYIIGTIPIVPMLIALGADYAARPLGNRRAGGLVAIGSALLVIWAFSSLTSAQRNVTRNHPIEPTRDAFELYRSEVTNPFHPDIDQVITIGFHQENNTYDPKLHRLDDPQQQHRIHDLIAEARETGKPLYVDFGQEAYARLHFDEIFSLLDDPQTFELVAELPGLELQNTRKVMRLLPTQRHAPPAAP</sequence>
<feature type="domain" description="Glycosyltransferase RgtA/B/C/D-like" evidence="8">
    <location>
        <begin position="190"/>
        <end position="307"/>
    </location>
</feature>
<evidence type="ECO:0000256" key="3">
    <source>
        <dbReference type="ARBA" id="ARBA00022676"/>
    </source>
</evidence>
<evidence type="ECO:0000256" key="4">
    <source>
        <dbReference type="ARBA" id="ARBA00022679"/>
    </source>
</evidence>
<name>A0A6B3L7I7_9BACT</name>
<keyword evidence="3" id="KW-0328">Glycosyltransferase</keyword>
<organism evidence="9 10">
    <name type="scientific">Sulfuriroseicoccus oceanibius</name>
    <dbReference type="NCBI Taxonomy" id="2707525"/>
    <lineage>
        <taxon>Bacteria</taxon>
        <taxon>Pseudomonadati</taxon>
        <taxon>Verrucomicrobiota</taxon>
        <taxon>Verrucomicrobiia</taxon>
        <taxon>Verrucomicrobiales</taxon>
        <taxon>Verrucomicrobiaceae</taxon>
        <taxon>Sulfuriroseicoccus</taxon>
    </lineage>
</organism>
<evidence type="ECO:0000256" key="2">
    <source>
        <dbReference type="ARBA" id="ARBA00022475"/>
    </source>
</evidence>
<protein>
    <submittedName>
        <fullName evidence="9">Glycosyltransferase family 39 protein</fullName>
    </submittedName>
</protein>
<dbReference type="GO" id="GO:0010041">
    <property type="term" value="P:response to iron(III) ion"/>
    <property type="evidence" value="ECO:0007669"/>
    <property type="project" value="TreeGrafter"/>
</dbReference>
<gene>
    <name evidence="9" type="ORF">G3M56_010995</name>
</gene>
<dbReference type="PANTHER" id="PTHR33908:SF3">
    <property type="entry name" value="UNDECAPRENYL PHOSPHATE-ALPHA-4-AMINO-4-DEOXY-L-ARABINOSE ARABINOSYL TRANSFERASE"/>
    <property type="match status" value="1"/>
</dbReference>
<dbReference type="GO" id="GO:0016763">
    <property type="term" value="F:pentosyltransferase activity"/>
    <property type="evidence" value="ECO:0007669"/>
    <property type="project" value="TreeGrafter"/>
</dbReference>
<keyword evidence="4 9" id="KW-0808">Transferase</keyword>
<keyword evidence="5" id="KW-0812">Transmembrane</keyword>
<keyword evidence="7" id="KW-0472">Membrane</keyword>
<dbReference type="RefSeq" id="WP_164365613.1">
    <property type="nucleotide sequence ID" value="NZ_CP066776.1"/>
</dbReference>
<dbReference type="InterPro" id="IPR038731">
    <property type="entry name" value="RgtA/B/C-like"/>
</dbReference>
<evidence type="ECO:0000259" key="8">
    <source>
        <dbReference type="Pfam" id="PF13231"/>
    </source>
</evidence>
<proteinExistence type="predicted"/>
<evidence type="ECO:0000256" key="7">
    <source>
        <dbReference type="ARBA" id="ARBA00023136"/>
    </source>
</evidence>
<dbReference type="InterPro" id="IPR050297">
    <property type="entry name" value="LipidA_mod_glycosyltrf_83"/>
</dbReference>
<keyword evidence="2" id="KW-1003">Cell membrane</keyword>
<dbReference type="Proteomes" id="UP000475117">
    <property type="component" value="Chromosome"/>
</dbReference>